<evidence type="ECO:0000313" key="3">
    <source>
        <dbReference type="Proteomes" id="UP000008311"/>
    </source>
</evidence>
<keyword evidence="3" id="KW-1185">Reference proteome</keyword>
<protein>
    <submittedName>
        <fullName evidence="2">Uncharacterized protein</fullName>
    </submittedName>
</protein>
<accession>B9TMF8</accession>
<feature type="compositionally biased region" description="Basic and acidic residues" evidence="1">
    <location>
        <begin position="38"/>
        <end position="70"/>
    </location>
</feature>
<dbReference type="EMBL" id="EQ988987">
    <property type="protein sequence ID" value="EEF22956.1"/>
    <property type="molecule type" value="Genomic_DNA"/>
</dbReference>
<sequence length="96" mass="10966">MNPADDPHNHQVSEYKNLPLEYSEEGSCIPKTPYTLSTRDDARTTHTNKEETKIINRVDGEEDKKPRQLIRESTRLELDLELRLGPEPLESSSSSS</sequence>
<reference evidence="3" key="1">
    <citation type="journal article" date="2010" name="Nat. Biotechnol.">
        <title>Draft genome sequence of the oilseed species Ricinus communis.</title>
        <authorList>
            <person name="Chan A.P."/>
            <person name="Crabtree J."/>
            <person name="Zhao Q."/>
            <person name="Lorenzi H."/>
            <person name="Orvis J."/>
            <person name="Puiu D."/>
            <person name="Melake-Berhan A."/>
            <person name="Jones K.M."/>
            <person name="Redman J."/>
            <person name="Chen G."/>
            <person name="Cahoon E.B."/>
            <person name="Gedil M."/>
            <person name="Stanke M."/>
            <person name="Haas B.J."/>
            <person name="Wortman J.R."/>
            <person name="Fraser-Liggett C.M."/>
            <person name="Ravel J."/>
            <person name="Rabinowicz P.D."/>
        </authorList>
    </citation>
    <scope>NUCLEOTIDE SEQUENCE [LARGE SCALE GENOMIC DNA]</scope>
    <source>
        <strain evidence="3">cv. Hale</strain>
    </source>
</reference>
<evidence type="ECO:0000313" key="2">
    <source>
        <dbReference type="EMBL" id="EEF22956.1"/>
    </source>
</evidence>
<evidence type="ECO:0000256" key="1">
    <source>
        <dbReference type="SAM" id="MobiDB-lite"/>
    </source>
</evidence>
<feature type="region of interest" description="Disordered" evidence="1">
    <location>
        <begin position="1"/>
        <end position="70"/>
    </location>
</feature>
<feature type="compositionally biased region" description="Basic and acidic residues" evidence="1">
    <location>
        <begin position="1"/>
        <end position="13"/>
    </location>
</feature>
<dbReference type="AlphaFoldDB" id="B9TMF8"/>
<name>B9TMF8_RICCO</name>
<dbReference type="Proteomes" id="UP000008311">
    <property type="component" value="Unassembled WGS sequence"/>
</dbReference>
<organism evidence="2 3">
    <name type="scientific">Ricinus communis</name>
    <name type="common">Castor bean</name>
    <dbReference type="NCBI Taxonomy" id="3988"/>
    <lineage>
        <taxon>Eukaryota</taxon>
        <taxon>Viridiplantae</taxon>
        <taxon>Streptophyta</taxon>
        <taxon>Embryophyta</taxon>
        <taxon>Tracheophyta</taxon>
        <taxon>Spermatophyta</taxon>
        <taxon>Magnoliopsida</taxon>
        <taxon>eudicotyledons</taxon>
        <taxon>Gunneridae</taxon>
        <taxon>Pentapetalae</taxon>
        <taxon>rosids</taxon>
        <taxon>fabids</taxon>
        <taxon>Malpighiales</taxon>
        <taxon>Euphorbiaceae</taxon>
        <taxon>Acalyphoideae</taxon>
        <taxon>Acalypheae</taxon>
        <taxon>Ricinus</taxon>
    </lineage>
</organism>
<dbReference type="InParanoid" id="B9TMF8"/>
<proteinExistence type="predicted"/>
<gene>
    <name evidence="2" type="ORF">RCOM_1992890</name>
</gene>